<dbReference type="EMBL" id="LAZR01051165">
    <property type="protein sequence ID" value="KKK85747.1"/>
    <property type="molecule type" value="Genomic_DNA"/>
</dbReference>
<feature type="non-terminal residue" evidence="1">
    <location>
        <position position="1"/>
    </location>
</feature>
<accession>A0A0F8YWC0</accession>
<sequence>PGDMLRRLCASKHLDLVRPKKLRAGNMLLIKFDNDPQHVALVTTSHPYTSVVHACSRVGRVLEQNIPPEWLISAEFRFLGLSDA</sequence>
<gene>
    <name evidence="1" type="ORF">LCGC14_2770190</name>
</gene>
<comment type="caution">
    <text evidence="1">The sequence shown here is derived from an EMBL/GenBank/DDBJ whole genome shotgun (WGS) entry which is preliminary data.</text>
</comment>
<organism evidence="1">
    <name type="scientific">marine sediment metagenome</name>
    <dbReference type="NCBI Taxonomy" id="412755"/>
    <lineage>
        <taxon>unclassified sequences</taxon>
        <taxon>metagenomes</taxon>
        <taxon>ecological metagenomes</taxon>
    </lineage>
</organism>
<protein>
    <recommendedName>
        <fullName evidence="2">NlpC/P60 domain-containing protein</fullName>
    </recommendedName>
</protein>
<reference evidence="1" key="1">
    <citation type="journal article" date="2015" name="Nature">
        <title>Complex archaea that bridge the gap between prokaryotes and eukaryotes.</title>
        <authorList>
            <person name="Spang A."/>
            <person name="Saw J.H."/>
            <person name="Jorgensen S.L."/>
            <person name="Zaremba-Niedzwiedzka K."/>
            <person name="Martijn J."/>
            <person name="Lind A.E."/>
            <person name="van Eijk R."/>
            <person name="Schleper C."/>
            <person name="Guy L."/>
            <person name="Ettema T.J."/>
        </authorList>
    </citation>
    <scope>NUCLEOTIDE SEQUENCE</scope>
</reference>
<name>A0A0F8YWC0_9ZZZZ</name>
<evidence type="ECO:0000313" key="1">
    <source>
        <dbReference type="EMBL" id="KKK85747.1"/>
    </source>
</evidence>
<proteinExistence type="predicted"/>
<evidence type="ECO:0008006" key="2">
    <source>
        <dbReference type="Google" id="ProtNLM"/>
    </source>
</evidence>
<dbReference type="AlphaFoldDB" id="A0A0F8YWC0"/>